<reference evidence="2 3" key="1">
    <citation type="submission" date="2020-08" db="EMBL/GenBank/DDBJ databases">
        <title>Genomic Encyclopedia of Type Strains, Phase IV (KMG-IV): sequencing the most valuable type-strain genomes for metagenomic binning, comparative biology and taxonomic classification.</title>
        <authorList>
            <person name="Goeker M."/>
        </authorList>
    </citation>
    <scope>NUCLEOTIDE SEQUENCE [LARGE SCALE GENOMIC DNA]</scope>
    <source>
        <strain evidence="2 3">DSM 26723</strain>
    </source>
</reference>
<sequence length="244" mass="27102">MLARIILIAVPFLAIALLGAVRYGLLEIPPRLDPWAPLSIRETPNLLTRYKLGRASADAQACQLALTQADWQYVAIEDHVTRPGCGYTNAVRVHRTTMEVGPAFAVSCREALSLALWEKHVVQPAALRLLGEPVAKLEHFGSYSCRSVYGRPNARMSHHATADALDVAGFVIGDKRIRVVRDWESDSVEGQFLREVHDGACQFFDAVYGPEYNEAHRDHFHLDRGSFRTPGIRCRTAQSAGGRQ</sequence>
<keyword evidence="3" id="KW-1185">Reference proteome</keyword>
<organism evidence="2 3">
    <name type="scientific">Povalibacter uvarum</name>
    <dbReference type="NCBI Taxonomy" id="732238"/>
    <lineage>
        <taxon>Bacteria</taxon>
        <taxon>Pseudomonadati</taxon>
        <taxon>Pseudomonadota</taxon>
        <taxon>Gammaproteobacteria</taxon>
        <taxon>Steroidobacterales</taxon>
        <taxon>Steroidobacteraceae</taxon>
        <taxon>Povalibacter</taxon>
    </lineage>
</organism>
<accession>A0A841HVM8</accession>
<comment type="caution">
    <text evidence="2">The sequence shown here is derived from an EMBL/GenBank/DDBJ whole genome shotgun (WGS) entry which is preliminary data.</text>
</comment>
<name>A0A841HVM8_9GAMM</name>
<evidence type="ECO:0000313" key="3">
    <source>
        <dbReference type="Proteomes" id="UP000588068"/>
    </source>
</evidence>
<protein>
    <recommendedName>
        <fullName evidence="1">Extensin-like C-terminal domain-containing protein</fullName>
    </recommendedName>
</protein>
<dbReference type="InterPro" id="IPR009683">
    <property type="entry name" value="Extensin-like_C"/>
</dbReference>
<dbReference type="EMBL" id="JACHHZ010000006">
    <property type="protein sequence ID" value="MBB6095978.1"/>
    <property type="molecule type" value="Genomic_DNA"/>
</dbReference>
<dbReference type="Proteomes" id="UP000588068">
    <property type="component" value="Unassembled WGS sequence"/>
</dbReference>
<dbReference type="Pfam" id="PF06904">
    <property type="entry name" value="Extensin-like_C"/>
    <property type="match status" value="1"/>
</dbReference>
<evidence type="ECO:0000259" key="1">
    <source>
        <dbReference type="Pfam" id="PF06904"/>
    </source>
</evidence>
<dbReference type="RefSeq" id="WP_184335359.1">
    <property type="nucleotide sequence ID" value="NZ_JACHHZ010000006.1"/>
</dbReference>
<evidence type="ECO:0000313" key="2">
    <source>
        <dbReference type="EMBL" id="MBB6095978.1"/>
    </source>
</evidence>
<gene>
    <name evidence="2" type="ORF">HNQ60_004869</name>
</gene>
<dbReference type="AlphaFoldDB" id="A0A841HVM8"/>
<feature type="domain" description="Extensin-like C-terminal" evidence="1">
    <location>
        <begin position="60"/>
        <end position="226"/>
    </location>
</feature>
<proteinExistence type="predicted"/>